<organism evidence="11 12">
    <name type="scientific">Dongia soli</name>
    <dbReference type="NCBI Taxonomy" id="600628"/>
    <lineage>
        <taxon>Bacteria</taxon>
        <taxon>Pseudomonadati</taxon>
        <taxon>Pseudomonadota</taxon>
        <taxon>Alphaproteobacteria</taxon>
        <taxon>Rhodospirillales</taxon>
        <taxon>Dongiaceae</taxon>
        <taxon>Dongia</taxon>
    </lineage>
</organism>
<gene>
    <name evidence="9" type="primary">trpF</name>
    <name evidence="11" type="ORF">SMD27_05940</name>
</gene>
<dbReference type="InterPro" id="IPR001240">
    <property type="entry name" value="PRAI_dom"/>
</dbReference>
<evidence type="ECO:0000256" key="7">
    <source>
        <dbReference type="ARBA" id="ARBA00023141"/>
    </source>
</evidence>
<reference evidence="11 12" key="1">
    <citation type="journal article" date="2016" name="Antonie Van Leeuwenhoek">
        <title>Dongia soli sp. nov., isolated from soil from Dokdo, Korea.</title>
        <authorList>
            <person name="Kim D.U."/>
            <person name="Lee H."/>
            <person name="Kim H."/>
            <person name="Kim S.G."/>
            <person name="Ka J.O."/>
        </authorList>
    </citation>
    <scope>NUCLEOTIDE SEQUENCE [LARGE SCALE GENOMIC DNA]</scope>
    <source>
        <strain evidence="11 12">D78</strain>
    </source>
</reference>
<comment type="pathway">
    <text evidence="2 9">Amino-acid biosynthesis; L-tryptophan biosynthesis; L-tryptophan from chorismate: step 3/5.</text>
</comment>
<comment type="similarity">
    <text evidence="9">Belongs to the TrpF family.</text>
</comment>
<evidence type="ECO:0000313" key="12">
    <source>
        <dbReference type="Proteomes" id="UP001279642"/>
    </source>
</evidence>
<dbReference type="InterPro" id="IPR013785">
    <property type="entry name" value="Aldolase_TIM"/>
</dbReference>
<dbReference type="SUPFAM" id="SSF51366">
    <property type="entry name" value="Ribulose-phoshate binding barrel"/>
    <property type="match status" value="1"/>
</dbReference>
<keyword evidence="7 9" id="KW-0057">Aromatic amino acid biosynthesis</keyword>
<dbReference type="NCBIfam" id="NF002295">
    <property type="entry name" value="PRK01222.1-1"/>
    <property type="match status" value="1"/>
</dbReference>
<dbReference type="InterPro" id="IPR044643">
    <property type="entry name" value="TrpF_fam"/>
</dbReference>
<dbReference type="Gene3D" id="3.20.20.70">
    <property type="entry name" value="Aldolase class I"/>
    <property type="match status" value="1"/>
</dbReference>
<evidence type="ECO:0000256" key="6">
    <source>
        <dbReference type="ARBA" id="ARBA00022822"/>
    </source>
</evidence>
<evidence type="ECO:0000256" key="1">
    <source>
        <dbReference type="ARBA" id="ARBA00001164"/>
    </source>
</evidence>
<evidence type="ECO:0000256" key="4">
    <source>
        <dbReference type="ARBA" id="ARBA00022272"/>
    </source>
</evidence>
<comment type="caution">
    <text evidence="11">The sequence shown here is derived from an EMBL/GenBank/DDBJ whole genome shotgun (WGS) entry which is preliminary data.</text>
</comment>
<proteinExistence type="inferred from homology"/>
<dbReference type="PANTHER" id="PTHR42894">
    <property type="entry name" value="N-(5'-PHOSPHORIBOSYL)ANTHRANILATE ISOMERASE"/>
    <property type="match status" value="1"/>
</dbReference>
<evidence type="ECO:0000256" key="5">
    <source>
        <dbReference type="ARBA" id="ARBA00022605"/>
    </source>
</evidence>
<evidence type="ECO:0000256" key="3">
    <source>
        <dbReference type="ARBA" id="ARBA00012572"/>
    </source>
</evidence>
<evidence type="ECO:0000259" key="10">
    <source>
        <dbReference type="Pfam" id="PF00697"/>
    </source>
</evidence>
<dbReference type="HAMAP" id="MF_00135">
    <property type="entry name" value="PRAI"/>
    <property type="match status" value="1"/>
</dbReference>
<keyword evidence="5 9" id="KW-0028">Amino-acid biosynthesis</keyword>
<name>A0ABU5E844_9PROT</name>
<dbReference type="GO" id="GO:0004640">
    <property type="term" value="F:phosphoribosylanthranilate isomerase activity"/>
    <property type="evidence" value="ECO:0007669"/>
    <property type="project" value="UniProtKB-EC"/>
</dbReference>
<dbReference type="Proteomes" id="UP001279642">
    <property type="component" value="Unassembled WGS sequence"/>
</dbReference>
<evidence type="ECO:0000256" key="8">
    <source>
        <dbReference type="ARBA" id="ARBA00023235"/>
    </source>
</evidence>
<evidence type="ECO:0000313" key="11">
    <source>
        <dbReference type="EMBL" id="MDY0882374.1"/>
    </source>
</evidence>
<evidence type="ECO:0000256" key="9">
    <source>
        <dbReference type="HAMAP-Rule" id="MF_00135"/>
    </source>
</evidence>
<evidence type="ECO:0000256" key="2">
    <source>
        <dbReference type="ARBA" id="ARBA00004664"/>
    </source>
</evidence>
<dbReference type="RefSeq" id="WP_320507398.1">
    <property type="nucleotide sequence ID" value="NZ_JAXCLW010000001.1"/>
</dbReference>
<comment type="catalytic activity">
    <reaction evidence="1 9">
        <text>N-(5-phospho-beta-D-ribosyl)anthranilate = 1-(2-carboxyphenylamino)-1-deoxy-D-ribulose 5-phosphate</text>
        <dbReference type="Rhea" id="RHEA:21540"/>
        <dbReference type="ChEBI" id="CHEBI:18277"/>
        <dbReference type="ChEBI" id="CHEBI:58613"/>
        <dbReference type="EC" id="5.3.1.24"/>
    </reaction>
</comment>
<keyword evidence="8 9" id="KW-0413">Isomerase</keyword>
<dbReference type="CDD" id="cd00405">
    <property type="entry name" value="PRAI"/>
    <property type="match status" value="1"/>
</dbReference>
<sequence length="215" mass="22530">MAFEAKICGLTTPAAVETAIGHGASHIGLVFFAKSPRNITAEAAGELSRLAAGKVIRTGLMVDASDEQIAAILAACPLDLLQLHGKETPERVAEIRQRFGLPVMKALQIGEAGDLAQARAYEKVADRLLFDAKPPASKTDALPGGNAVSFDWSLLAGQQFGIPWMLAGGLTADNLAEAVRASGARAADTSSGVEDRPGEKNLQKIKDFLRVAEGL</sequence>
<dbReference type="EC" id="5.3.1.24" evidence="3 9"/>
<dbReference type="Pfam" id="PF00697">
    <property type="entry name" value="PRAI"/>
    <property type="match status" value="1"/>
</dbReference>
<dbReference type="InterPro" id="IPR011060">
    <property type="entry name" value="RibuloseP-bd_barrel"/>
</dbReference>
<keyword evidence="6 9" id="KW-0822">Tryptophan biosynthesis</keyword>
<feature type="domain" description="N-(5'phosphoribosyl) anthranilate isomerase (PRAI)" evidence="10">
    <location>
        <begin position="5"/>
        <end position="209"/>
    </location>
</feature>
<dbReference type="EMBL" id="JAXCLW010000001">
    <property type="protein sequence ID" value="MDY0882374.1"/>
    <property type="molecule type" value="Genomic_DNA"/>
</dbReference>
<accession>A0ABU5E844</accession>
<keyword evidence="12" id="KW-1185">Reference proteome</keyword>
<dbReference type="PANTHER" id="PTHR42894:SF1">
    <property type="entry name" value="N-(5'-PHOSPHORIBOSYL)ANTHRANILATE ISOMERASE"/>
    <property type="match status" value="1"/>
</dbReference>
<protein>
    <recommendedName>
        <fullName evidence="4 9">N-(5'-phosphoribosyl)anthranilate isomerase</fullName>
        <shortName evidence="9">PRAI</shortName>
        <ecNumber evidence="3 9">5.3.1.24</ecNumber>
    </recommendedName>
</protein>